<evidence type="ECO:0000313" key="2">
    <source>
        <dbReference type="Proteomes" id="UP000325315"/>
    </source>
</evidence>
<gene>
    <name evidence="1" type="ORF">EPI10_011446</name>
</gene>
<accession>A0A5B6W8V9</accession>
<proteinExistence type="predicted"/>
<dbReference type="EMBL" id="SMMG02000004">
    <property type="protein sequence ID" value="KAA3477567.1"/>
    <property type="molecule type" value="Genomic_DNA"/>
</dbReference>
<dbReference type="AlphaFoldDB" id="A0A5B6W8V9"/>
<protein>
    <submittedName>
        <fullName evidence="1">Uncharacterized protein</fullName>
    </submittedName>
</protein>
<evidence type="ECO:0000313" key="1">
    <source>
        <dbReference type="EMBL" id="KAA3477567.1"/>
    </source>
</evidence>
<name>A0A5B6W8V9_9ROSI</name>
<reference evidence="2" key="1">
    <citation type="journal article" date="2019" name="Plant Biotechnol. J.">
        <title>Genome sequencing of the Australian wild diploid species Gossypium australe highlights disease resistance and delayed gland morphogenesis.</title>
        <authorList>
            <person name="Cai Y."/>
            <person name="Cai X."/>
            <person name="Wang Q."/>
            <person name="Wang P."/>
            <person name="Zhang Y."/>
            <person name="Cai C."/>
            <person name="Xu Y."/>
            <person name="Wang K."/>
            <person name="Zhou Z."/>
            <person name="Wang C."/>
            <person name="Geng S."/>
            <person name="Li B."/>
            <person name="Dong Q."/>
            <person name="Hou Y."/>
            <person name="Wang H."/>
            <person name="Ai P."/>
            <person name="Liu Z."/>
            <person name="Yi F."/>
            <person name="Sun M."/>
            <person name="An G."/>
            <person name="Cheng J."/>
            <person name="Zhang Y."/>
            <person name="Shi Q."/>
            <person name="Xie Y."/>
            <person name="Shi X."/>
            <person name="Chang Y."/>
            <person name="Huang F."/>
            <person name="Chen Y."/>
            <person name="Hong S."/>
            <person name="Mi L."/>
            <person name="Sun Q."/>
            <person name="Zhang L."/>
            <person name="Zhou B."/>
            <person name="Peng R."/>
            <person name="Zhang X."/>
            <person name="Liu F."/>
        </authorList>
    </citation>
    <scope>NUCLEOTIDE SEQUENCE [LARGE SCALE GENOMIC DNA]</scope>
    <source>
        <strain evidence="2">cv. PA1801</strain>
    </source>
</reference>
<organism evidence="1 2">
    <name type="scientific">Gossypium australe</name>
    <dbReference type="NCBI Taxonomy" id="47621"/>
    <lineage>
        <taxon>Eukaryota</taxon>
        <taxon>Viridiplantae</taxon>
        <taxon>Streptophyta</taxon>
        <taxon>Embryophyta</taxon>
        <taxon>Tracheophyta</taxon>
        <taxon>Spermatophyta</taxon>
        <taxon>Magnoliopsida</taxon>
        <taxon>eudicotyledons</taxon>
        <taxon>Gunneridae</taxon>
        <taxon>Pentapetalae</taxon>
        <taxon>rosids</taxon>
        <taxon>malvids</taxon>
        <taxon>Malvales</taxon>
        <taxon>Malvaceae</taxon>
        <taxon>Malvoideae</taxon>
        <taxon>Gossypium</taxon>
    </lineage>
</organism>
<comment type="caution">
    <text evidence="1">The sequence shown here is derived from an EMBL/GenBank/DDBJ whole genome shotgun (WGS) entry which is preliminary data.</text>
</comment>
<dbReference type="Proteomes" id="UP000325315">
    <property type="component" value="Unassembled WGS sequence"/>
</dbReference>
<keyword evidence="2" id="KW-1185">Reference proteome</keyword>
<dbReference type="OrthoDB" id="1749917at2759"/>
<sequence length="78" mass="9466">MSFLLDSSRNKRSFWSPLFLNGFGERFCNYEQCWLIAKLKGISLIKVLRLALNAHIYWIWRERNNKLFGVRKQQIWIC</sequence>